<dbReference type="InterPro" id="IPR011335">
    <property type="entry name" value="Restrct_endonuc-II-like"/>
</dbReference>
<name>A0A261EPN2_9BIFI</name>
<accession>A0A261EPN2</accession>
<dbReference type="EMBL" id="MWWQ01000019">
    <property type="protein sequence ID" value="OZG48818.1"/>
    <property type="molecule type" value="Genomic_DNA"/>
</dbReference>
<dbReference type="RefSeq" id="WP_094691949.1">
    <property type="nucleotide sequence ID" value="NZ_MWWQ01000019.1"/>
</dbReference>
<dbReference type="AlphaFoldDB" id="A0A261EPN2"/>
<dbReference type="Gene3D" id="3.40.91.30">
    <property type="match status" value="1"/>
</dbReference>
<keyword evidence="1" id="KW-0540">Nuclease</keyword>
<keyword evidence="1" id="KW-0378">Hydrolase</keyword>
<gene>
    <name evidence="1" type="ORF">PSSU_1642</name>
</gene>
<keyword evidence="2" id="KW-1185">Reference proteome</keyword>
<dbReference type="Proteomes" id="UP000216454">
    <property type="component" value="Unassembled WGS sequence"/>
</dbReference>
<protein>
    <submittedName>
        <fullName evidence="1">Restriction endonuclease AlwI</fullName>
    </submittedName>
</protein>
<reference evidence="1 2" key="1">
    <citation type="journal article" date="2017" name="BMC Genomics">
        <title>Comparative genomic and phylogenomic analyses of the Bifidobacteriaceae family.</title>
        <authorList>
            <person name="Lugli G.A."/>
            <person name="Milani C."/>
            <person name="Turroni F."/>
            <person name="Duranti S."/>
            <person name="Mancabelli L."/>
            <person name="Mangifesta M."/>
            <person name="Ferrario C."/>
            <person name="Modesto M."/>
            <person name="Mattarelli P."/>
            <person name="Jiri K."/>
            <person name="van Sinderen D."/>
            <person name="Ventura M."/>
        </authorList>
    </citation>
    <scope>NUCLEOTIDE SEQUENCE [LARGE SCALE GENOMIC DNA]</scope>
    <source>
        <strain evidence="1 2">DSM 24744</strain>
    </source>
</reference>
<dbReference type="SUPFAM" id="SSF52980">
    <property type="entry name" value="Restriction endonuclease-like"/>
    <property type="match status" value="1"/>
</dbReference>
<keyword evidence="1" id="KW-0255">Endonuclease</keyword>
<evidence type="ECO:0000313" key="1">
    <source>
        <dbReference type="EMBL" id="OZG48818.1"/>
    </source>
</evidence>
<evidence type="ECO:0000313" key="2">
    <source>
        <dbReference type="Proteomes" id="UP000216454"/>
    </source>
</evidence>
<dbReference type="GO" id="GO:0009036">
    <property type="term" value="F:type II site-specific deoxyribonuclease activity"/>
    <property type="evidence" value="ECO:0007669"/>
    <property type="project" value="InterPro"/>
</dbReference>
<dbReference type="GO" id="GO:0009307">
    <property type="term" value="P:DNA restriction-modification system"/>
    <property type="evidence" value="ECO:0007669"/>
    <property type="project" value="InterPro"/>
</dbReference>
<dbReference type="OrthoDB" id="2019359at2"/>
<comment type="caution">
    <text evidence="1">The sequence shown here is derived from an EMBL/GenBank/DDBJ whole genome shotgun (WGS) entry which is preliminary data.</text>
</comment>
<organism evidence="1 2">
    <name type="scientific">Pseudoscardovia suis</name>
    <dbReference type="NCBI Taxonomy" id="987063"/>
    <lineage>
        <taxon>Bacteria</taxon>
        <taxon>Bacillati</taxon>
        <taxon>Actinomycetota</taxon>
        <taxon>Actinomycetes</taxon>
        <taxon>Bifidobacteriales</taxon>
        <taxon>Bifidobacteriaceae</taxon>
        <taxon>Pseudoscardovia</taxon>
    </lineage>
</organism>
<proteinExistence type="predicted"/>
<sequence length="525" mass="59805">MPRRCNYWWVTRPKRKLNSIPEVLSVFAAVSLENQWNGDRTLHIRFEEELEKAKLKSVGRRRDASGSGGRTYAAWLRSLGLYFTDPVGKVYLTLAGQAIVDGKPPVDVLTRQVLEYQFPSAFSLSVGVDRRFRIKPFRFLLRLLMDDRLSMGEGQPPSLGQDEVGKIVCTEAESEKDYERMVGRLLRYREEGDAALSGTFFEEYLGQRVIDLRDPYEKLREIANTMFNWLEYTQLIARDKDRMFIPDEKKARVRRILDTPSHLVARPEDEETFQRRYGLDPWHMKDTRNLIATGSVSSRAIDVQRIRAAFIQKASKHPVSQITTDLVDAIARDTGADRRLVEDTLMTTYPHGAIGGFLANYYEMAFKGTDKATDFEKATTDLMRDVFHYDATHLGQTGSKSAPDILLISDDEGYQAIIDNKAYSRYSITGDHHNRMVHNYIGKLDTYSSSAYPLAFFAYVAGGFAPSIDKQLRAEVNEGGVHGSGITVSVFIDMIKKSEQTAYTHARLRDIFSLDRQITLEDIEP</sequence>